<dbReference type="PATRIC" id="fig|1053224.3.peg.6166"/>
<evidence type="ECO:0000313" key="1">
    <source>
        <dbReference type="EMBL" id="EOO65094.1"/>
    </source>
</evidence>
<name>R8GWZ3_BACCE</name>
<proteinExistence type="predicted"/>
<accession>R8GWZ3</accession>
<organism evidence="1 2">
    <name type="scientific">Bacillus cereus VD021</name>
    <dbReference type="NCBI Taxonomy" id="1053224"/>
    <lineage>
        <taxon>Bacteria</taxon>
        <taxon>Bacillati</taxon>
        <taxon>Bacillota</taxon>
        <taxon>Bacilli</taxon>
        <taxon>Bacillales</taxon>
        <taxon>Bacillaceae</taxon>
        <taxon>Bacillus</taxon>
        <taxon>Bacillus cereus group</taxon>
    </lineage>
</organism>
<dbReference type="HOGENOM" id="CLU_1871190_0_0_9"/>
<gene>
    <name evidence="1" type="ORF">IIC_06153</name>
</gene>
<comment type="caution">
    <text evidence="1">The sequence shown here is derived from an EMBL/GenBank/DDBJ whole genome shotgun (WGS) entry which is preliminary data.</text>
</comment>
<dbReference type="Proteomes" id="UP000014040">
    <property type="component" value="Unassembled WGS sequence"/>
</dbReference>
<sequence>MQMVTIDDNTRIAIEVIAQTFKLSEQALLHVLKSLTKLLENNEQPPEDYILDENTKIGKQKISELIKKHNKDGGGFGILWFIDLFLLSGRVDYKNALFSVLVQKLRENCNEFINLGHTDTITLERVRDQYGKGEFV</sequence>
<dbReference type="EMBL" id="AHES01000085">
    <property type="protein sequence ID" value="EOO65094.1"/>
    <property type="molecule type" value="Genomic_DNA"/>
</dbReference>
<protein>
    <submittedName>
        <fullName evidence="1">Uncharacterized protein</fullName>
    </submittedName>
</protein>
<reference evidence="1 2" key="1">
    <citation type="submission" date="2012-12" db="EMBL/GenBank/DDBJ databases">
        <title>The Genome Sequence of Bacillus cereus VD021.</title>
        <authorList>
            <consortium name="The Broad Institute Genome Sequencing Platform"/>
            <consortium name="The Broad Institute Genome Sequencing Center for Infectious Disease"/>
            <person name="Feldgarden M."/>
            <person name="Van der Auwera G.A."/>
            <person name="Mahillon J."/>
            <person name="Duprez V."/>
            <person name="Timmery S."/>
            <person name="Mattelet C."/>
            <person name="Dierick K."/>
            <person name="Sun M."/>
            <person name="Yu Z."/>
            <person name="Zhu L."/>
            <person name="Hu X."/>
            <person name="Shank E.B."/>
            <person name="Swiecicka I."/>
            <person name="Hansen B.M."/>
            <person name="Andrup L."/>
            <person name="Walker B."/>
            <person name="Young S.K."/>
            <person name="Zeng Q."/>
            <person name="Gargeya S."/>
            <person name="Fitzgerald M."/>
            <person name="Haas B."/>
            <person name="Abouelleil A."/>
            <person name="Alvarado L."/>
            <person name="Arachchi H.M."/>
            <person name="Berlin A.M."/>
            <person name="Chapman S.B."/>
            <person name="Dewar J."/>
            <person name="Goldberg J."/>
            <person name="Griggs A."/>
            <person name="Gujja S."/>
            <person name="Hansen M."/>
            <person name="Howarth C."/>
            <person name="Imamovic A."/>
            <person name="Larimer J."/>
            <person name="McCowan C."/>
            <person name="Murphy C."/>
            <person name="Neiman D."/>
            <person name="Pearson M."/>
            <person name="Priest M."/>
            <person name="Roberts A."/>
            <person name="Saif S."/>
            <person name="Shea T."/>
            <person name="Sisk P."/>
            <person name="Sykes S."/>
            <person name="Wortman J."/>
            <person name="Nusbaum C."/>
            <person name="Birren B."/>
        </authorList>
    </citation>
    <scope>NUCLEOTIDE SEQUENCE [LARGE SCALE GENOMIC DNA]</scope>
    <source>
        <strain evidence="1 2">VD021</strain>
    </source>
</reference>
<evidence type="ECO:0000313" key="2">
    <source>
        <dbReference type="Proteomes" id="UP000014040"/>
    </source>
</evidence>
<dbReference type="AlphaFoldDB" id="R8GWZ3"/>